<keyword evidence="11" id="KW-0812">Transmembrane</keyword>
<evidence type="ECO:0000256" key="7">
    <source>
        <dbReference type="ARBA" id="ARBA00022786"/>
    </source>
</evidence>
<dbReference type="Gene3D" id="3.30.40.10">
    <property type="entry name" value="Zinc/RING finger domain, C3HC4 (zinc finger)"/>
    <property type="match status" value="1"/>
</dbReference>
<reference evidence="13" key="2">
    <citation type="submission" date="2025-08" db="UniProtKB">
        <authorList>
            <consortium name="Ensembl"/>
        </authorList>
    </citation>
    <scope>IDENTIFICATION</scope>
</reference>
<dbReference type="CDD" id="cd16800">
    <property type="entry name" value="RING-H2_RNF115"/>
    <property type="match status" value="1"/>
</dbReference>
<comment type="catalytic activity">
    <reaction evidence="1">
        <text>S-ubiquitinyl-[E2 ubiquitin-conjugating enzyme]-L-cysteine + [acceptor protein]-L-lysine = [E2 ubiquitin-conjugating enzyme]-L-cysteine + N(6)-ubiquitinyl-[acceptor protein]-L-lysine.</text>
        <dbReference type="EC" id="2.3.2.27"/>
    </reaction>
</comment>
<keyword evidence="7" id="KW-0833">Ubl conjugation pathway</keyword>
<feature type="region of interest" description="Disordered" evidence="10">
    <location>
        <begin position="442"/>
        <end position="469"/>
    </location>
</feature>
<dbReference type="Proteomes" id="UP000265080">
    <property type="component" value="Chromosome 7"/>
</dbReference>
<feature type="compositionally biased region" description="Low complexity" evidence="10">
    <location>
        <begin position="238"/>
        <end position="253"/>
    </location>
</feature>
<keyword evidence="14" id="KW-1185">Reference proteome</keyword>
<dbReference type="GO" id="GO:0008270">
    <property type="term" value="F:zinc ion binding"/>
    <property type="evidence" value="ECO:0007669"/>
    <property type="project" value="UniProtKB-KW"/>
</dbReference>
<dbReference type="GeneTree" id="ENSGT00940000157203"/>
<feature type="compositionally biased region" description="Low complexity" evidence="10">
    <location>
        <begin position="200"/>
        <end position="211"/>
    </location>
</feature>
<evidence type="ECO:0000256" key="11">
    <source>
        <dbReference type="SAM" id="Phobius"/>
    </source>
</evidence>
<dbReference type="InterPro" id="IPR001841">
    <property type="entry name" value="Znf_RING"/>
</dbReference>
<evidence type="ECO:0000256" key="1">
    <source>
        <dbReference type="ARBA" id="ARBA00000900"/>
    </source>
</evidence>
<proteinExistence type="predicted"/>
<evidence type="ECO:0000313" key="13">
    <source>
        <dbReference type="Ensembl" id="ENSAPEP00000006065.1"/>
    </source>
</evidence>
<keyword evidence="11" id="KW-0472">Membrane</keyword>
<evidence type="ECO:0000256" key="8">
    <source>
        <dbReference type="ARBA" id="ARBA00022833"/>
    </source>
</evidence>
<evidence type="ECO:0000256" key="6">
    <source>
        <dbReference type="ARBA" id="ARBA00022771"/>
    </source>
</evidence>
<dbReference type="AlphaFoldDB" id="A0A3P8S218"/>
<keyword evidence="11" id="KW-1133">Transmembrane helix</keyword>
<dbReference type="Pfam" id="PF13639">
    <property type="entry name" value="zf-RING_2"/>
    <property type="match status" value="1"/>
</dbReference>
<dbReference type="Ensembl" id="ENSAPET00000006224.1">
    <property type="protein sequence ID" value="ENSAPEP00000006065.1"/>
    <property type="gene ID" value="ENSAPEG00000004351.1"/>
</dbReference>
<dbReference type="SMART" id="SM00184">
    <property type="entry name" value="RING"/>
    <property type="match status" value="1"/>
</dbReference>
<feature type="transmembrane region" description="Helical" evidence="11">
    <location>
        <begin position="291"/>
        <end position="311"/>
    </location>
</feature>
<dbReference type="GO" id="GO:0061630">
    <property type="term" value="F:ubiquitin protein ligase activity"/>
    <property type="evidence" value="ECO:0007669"/>
    <property type="project" value="UniProtKB-EC"/>
</dbReference>
<keyword evidence="5" id="KW-0479">Metal-binding</keyword>
<feature type="region of interest" description="Disordered" evidence="10">
    <location>
        <begin position="192"/>
        <end position="267"/>
    </location>
</feature>
<evidence type="ECO:0000313" key="14">
    <source>
        <dbReference type="Proteomes" id="UP000265080"/>
    </source>
</evidence>
<comment type="pathway">
    <text evidence="2">Protein modification; protein ubiquitination.</text>
</comment>
<evidence type="ECO:0000256" key="10">
    <source>
        <dbReference type="SAM" id="MobiDB-lite"/>
    </source>
</evidence>
<reference evidence="13" key="3">
    <citation type="submission" date="2025-09" db="UniProtKB">
        <authorList>
            <consortium name="Ensembl"/>
        </authorList>
    </citation>
    <scope>IDENTIFICATION</scope>
</reference>
<dbReference type="SUPFAM" id="SSF57850">
    <property type="entry name" value="RING/U-box"/>
    <property type="match status" value="1"/>
</dbReference>
<dbReference type="GO" id="GO:0000209">
    <property type="term" value="P:protein polyubiquitination"/>
    <property type="evidence" value="ECO:0007669"/>
    <property type="project" value="UniProtKB-ARBA"/>
</dbReference>
<evidence type="ECO:0000256" key="9">
    <source>
        <dbReference type="PROSITE-ProRule" id="PRU00175"/>
    </source>
</evidence>
<dbReference type="PROSITE" id="PS50089">
    <property type="entry name" value="ZF_RING_2"/>
    <property type="match status" value="1"/>
</dbReference>
<feature type="compositionally biased region" description="Low complexity" evidence="10">
    <location>
        <begin position="446"/>
        <end position="458"/>
    </location>
</feature>
<dbReference type="FunFam" id="3.30.40.10:FF:000069">
    <property type="entry name" value="E3 ubiquitin-protein ligase RNF115"/>
    <property type="match status" value="1"/>
</dbReference>
<keyword evidence="4" id="KW-0808">Transferase</keyword>
<evidence type="ECO:0000256" key="4">
    <source>
        <dbReference type="ARBA" id="ARBA00022679"/>
    </source>
</evidence>
<reference evidence="13 14" key="1">
    <citation type="submission" date="2018-03" db="EMBL/GenBank/DDBJ databases">
        <title>Finding Nemo's genes: A chromosome-scale reference assembly of the genome of the orange clownfish Amphiprion percula.</title>
        <authorList>
            <person name="Lehmann R."/>
        </authorList>
    </citation>
    <scope>NUCLEOTIDE SEQUENCE</scope>
</reference>
<dbReference type="PANTHER" id="PTHR15710:SF16">
    <property type="entry name" value="E3 UBIQUITIN-PROTEIN LIGASE RNF115"/>
    <property type="match status" value="1"/>
</dbReference>
<dbReference type="STRING" id="161767.ENSAPEP00000006065"/>
<evidence type="ECO:0000256" key="3">
    <source>
        <dbReference type="ARBA" id="ARBA00012483"/>
    </source>
</evidence>
<organism evidence="13 14">
    <name type="scientific">Amphiprion percula</name>
    <name type="common">Orange clownfish</name>
    <name type="synonym">Lutjanus percula</name>
    <dbReference type="NCBI Taxonomy" id="161767"/>
    <lineage>
        <taxon>Eukaryota</taxon>
        <taxon>Metazoa</taxon>
        <taxon>Chordata</taxon>
        <taxon>Craniata</taxon>
        <taxon>Vertebrata</taxon>
        <taxon>Euteleostomi</taxon>
        <taxon>Actinopterygii</taxon>
        <taxon>Neopterygii</taxon>
        <taxon>Teleostei</taxon>
        <taxon>Neoteleostei</taxon>
        <taxon>Acanthomorphata</taxon>
        <taxon>Ovalentaria</taxon>
        <taxon>Pomacentridae</taxon>
        <taxon>Amphiprion</taxon>
    </lineage>
</organism>
<protein>
    <recommendedName>
        <fullName evidence="3">RING-type E3 ubiquitin transferase</fullName>
        <ecNumber evidence="3">2.3.2.27</ecNumber>
    </recommendedName>
</protein>
<dbReference type="GO" id="GO:0005737">
    <property type="term" value="C:cytoplasm"/>
    <property type="evidence" value="ECO:0007669"/>
    <property type="project" value="TreeGrafter"/>
</dbReference>
<feature type="region of interest" description="Disordered" evidence="10">
    <location>
        <begin position="1"/>
        <end position="22"/>
    </location>
</feature>
<feature type="domain" description="RING-type" evidence="12">
    <location>
        <begin position="397"/>
        <end position="438"/>
    </location>
</feature>
<keyword evidence="8" id="KW-0862">Zinc</keyword>
<dbReference type="PANTHER" id="PTHR15710">
    <property type="entry name" value="E3 UBIQUITIN-PROTEIN LIGASE PRAJA"/>
    <property type="match status" value="1"/>
</dbReference>
<feature type="transmembrane region" description="Helical" evidence="11">
    <location>
        <begin position="155"/>
        <end position="175"/>
    </location>
</feature>
<accession>A0A3P8S218</accession>
<evidence type="ECO:0000259" key="12">
    <source>
        <dbReference type="PROSITE" id="PS50089"/>
    </source>
</evidence>
<dbReference type="InterPro" id="IPR013083">
    <property type="entry name" value="Znf_RING/FYVE/PHD"/>
</dbReference>
<sequence>MPQSEDSPTCGGSGMSTHDHFLRSAPPGGDSAACRGACREGGGGSPGSVEDRRQCCSWWWKMAEAAAVPPHRFFCHCCKGEVNPKLPEYICPRCDSGFIEEVTEDSSLLEGGANGIDDTATQFAEVQTDEEIPIEITAYFDFLNVCLLHLSPCTFLHFIFAFFASFCALKIPVFLNVPTAMAPLVTGAAVHDRPRHPRLRTPAPRRAPGGFRRAGRARRRADRWVRPGGPRRAHGWPARSRGALGTGASSSSAHPEEIPVQRQQSARPLAGRGGVGVLVTLHLWVDQNAAFFALTILIFLILKDDVVYFLFSRIVQQFLAGLFANSGVPGSPPLSWTGMLHSNPGDYAWGQGGLDAVITQLLGQLENTGPPPAEKEKISSLPTVNISQEQADCCMECPVCKEDFSVGEPVRQLPCNHFFHSDCIVPWLEMHDTCPVCRKSLNGEDSSSQPSSESPSLSMDPRTQERWSF</sequence>
<dbReference type="EC" id="2.3.2.27" evidence="3"/>
<keyword evidence="6 9" id="KW-0863">Zinc-finger</keyword>
<evidence type="ECO:0000256" key="5">
    <source>
        <dbReference type="ARBA" id="ARBA00022723"/>
    </source>
</evidence>
<feature type="transmembrane region" description="Helical" evidence="11">
    <location>
        <begin position="269"/>
        <end position="285"/>
    </location>
</feature>
<name>A0A3P8S218_AMPPE</name>
<evidence type="ECO:0000256" key="2">
    <source>
        <dbReference type="ARBA" id="ARBA00004906"/>
    </source>
</evidence>